<comment type="caution">
    <text evidence="2">The sequence shown here is derived from an EMBL/GenBank/DDBJ whole genome shotgun (WGS) entry which is preliminary data.</text>
</comment>
<feature type="transmembrane region" description="Helical" evidence="1">
    <location>
        <begin position="171"/>
        <end position="189"/>
    </location>
</feature>
<protein>
    <submittedName>
        <fullName evidence="2">Membrane protein</fullName>
    </submittedName>
</protein>
<keyword evidence="3" id="KW-1185">Reference proteome</keyword>
<name>A0ABU1TYU2_9BACL</name>
<evidence type="ECO:0000256" key="1">
    <source>
        <dbReference type="SAM" id="Phobius"/>
    </source>
</evidence>
<feature type="transmembrane region" description="Helical" evidence="1">
    <location>
        <begin position="128"/>
        <end position="151"/>
    </location>
</feature>
<keyword evidence="1" id="KW-0812">Transmembrane</keyword>
<keyword evidence="1" id="KW-1133">Transmembrane helix</keyword>
<keyword evidence="1" id="KW-0472">Membrane</keyword>
<proteinExistence type="predicted"/>
<dbReference type="PIRSF" id="PIRSF020606">
    <property type="entry name" value="UCP020606"/>
    <property type="match status" value="1"/>
</dbReference>
<dbReference type="Proteomes" id="UP001258181">
    <property type="component" value="Unassembled WGS sequence"/>
</dbReference>
<gene>
    <name evidence="2" type="ORF">J2X07_001363</name>
</gene>
<feature type="transmembrane region" description="Helical" evidence="1">
    <location>
        <begin position="7"/>
        <end position="23"/>
    </location>
</feature>
<accession>A0ABU1TYU2</accession>
<sequence>MNKNKIHLMLLAVVTVFFVWSLIKPKHYFIWMLEVGPSVLAIAVILLLYNKMRLSTFAYTIIAFLTILTFIGGHYTYDDVPLFNWIKSHFDLKRNDYDRFGHFFKGLLVIVFREILIRKTQLPIGKWVQFLALNMILATAALYEIVEWIAGSMSKRTSKDFVGAQGDIWDAQWDMLLTLTGSLLAIILLSKWHNRSLGKAKSQKDWS</sequence>
<reference evidence="2 3" key="1">
    <citation type="submission" date="2023-07" db="EMBL/GenBank/DDBJ databases">
        <title>Sorghum-associated microbial communities from plants grown in Nebraska, USA.</title>
        <authorList>
            <person name="Schachtman D."/>
        </authorList>
    </citation>
    <scope>NUCLEOTIDE SEQUENCE [LARGE SCALE GENOMIC DNA]</scope>
    <source>
        <strain evidence="2 3">BE211</strain>
    </source>
</reference>
<organism evidence="2 3">
    <name type="scientific">Fictibacillus barbaricus</name>
    <dbReference type="NCBI Taxonomy" id="182136"/>
    <lineage>
        <taxon>Bacteria</taxon>
        <taxon>Bacillati</taxon>
        <taxon>Bacillota</taxon>
        <taxon>Bacilli</taxon>
        <taxon>Bacillales</taxon>
        <taxon>Fictibacillaceae</taxon>
        <taxon>Fictibacillus</taxon>
    </lineage>
</organism>
<dbReference type="InterPro" id="IPR058534">
    <property type="entry name" value="YjdF"/>
</dbReference>
<dbReference type="RefSeq" id="WP_310257690.1">
    <property type="nucleotide sequence ID" value="NZ_JAVDWA010000002.1"/>
</dbReference>
<feature type="transmembrane region" description="Helical" evidence="1">
    <location>
        <begin position="56"/>
        <end position="77"/>
    </location>
</feature>
<dbReference type="Pfam" id="PF09997">
    <property type="entry name" value="DUF2238"/>
    <property type="match status" value="1"/>
</dbReference>
<evidence type="ECO:0000313" key="2">
    <source>
        <dbReference type="EMBL" id="MDR7072386.1"/>
    </source>
</evidence>
<feature type="transmembrane region" description="Helical" evidence="1">
    <location>
        <begin position="29"/>
        <end position="49"/>
    </location>
</feature>
<dbReference type="InterPro" id="IPR014509">
    <property type="entry name" value="YjdF-like"/>
</dbReference>
<evidence type="ECO:0000313" key="3">
    <source>
        <dbReference type="Proteomes" id="UP001258181"/>
    </source>
</evidence>
<feature type="transmembrane region" description="Helical" evidence="1">
    <location>
        <begin position="97"/>
        <end position="116"/>
    </location>
</feature>
<dbReference type="EMBL" id="JAVDWA010000002">
    <property type="protein sequence ID" value="MDR7072386.1"/>
    <property type="molecule type" value="Genomic_DNA"/>
</dbReference>